<dbReference type="PANTHER" id="PTHR40400">
    <property type="entry name" value="SLR1512 PROTEIN"/>
    <property type="match status" value="1"/>
</dbReference>
<keyword evidence="1" id="KW-1133">Transmembrane helix</keyword>
<feature type="transmembrane region" description="Helical" evidence="1">
    <location>
        <begin position="20"/>
        <end position="41"/>
    </location>
</feature>
<feature type="transmembrane region" description="Helical" evidence="1">
    <location>
        <begin position="281"/>
        <end position="304"/>
    </location>
</feature>
<keyword evidence="1" id="KW-0812">Transmembrane</keyword>
<name>A0A5P6PBK6_9BRAD</name>
<proteinExistence type="predicted"/>
<dbReference type="EMBL" id="CP044543">
    <property type="protein sequence ID" value="QFI75672.1"/>
    <property type="molecule type" value="Genomic_DNA"/>
</dbReference>
<keyword evidence="1" id="KW-0472">Membrane</keyword>
<evidence type="ECO:0000256" key="1">
    <source>
        <dbReference type="SAM" id="Phobius"/>
    </source>
</evidence>
<reference evidence="3" key="1">
    <citation type="submission" date="2019-10" db="EMBL/GenBank/DDBJ databases">
        <title>Complete Genome Sequence of Bradyrhizobium betae type strain PL7HG1T.</title>
        <authorList>
            <person name="Bromfield E.S.P."/>
            <person name="Cloutier S."/>
        </authorList>
    </citation>
    <scope>NUCLEOTIDE SEQUENCE [LARGE SCALE GENOMIC DNA]</scope>
    <source>
        <strain evidence="3">PL7HG1</strain>
    </source>
</reference>
<dbReference type="Pfam" id="PF05982">
    <property type="entry name" value="Sbt_1"/>
    <property type="match status" value="1"/>
</dbReference>
<feature type="transmembrane region" description="Helical" evidence="1">
    <location>
        <begin position="53"/>
        <end position="72"/>
    </location>
</feature>
<feature type="transmembrane region" description="Helical" evidence="1">
    <location>
        <begin position="148"/>
        <end position="167"/>
    </location>
</feature>
<dbReference type="OrthoDB" id="345121at2"/>
<dbReference type="Proteomes" id="UP000325641">
    <property type="component" value="Chromosome"/>
</dbReference>
<feature type="transmembrane region" description="Helical" evidence="1">
    <location>
        <begin position="311"/>
        <end position="335"/>
    </location>
</feature>
<dbReference type="PANTHER" id="PTHR40400:SF1">
    <property type="entry name" value="SLR1512 PROTEIN"/>
    <property type="match status" value="1"/>
</dbReference>
<feature type="transmembrane region" description="Helical" evidence="1">
    <location>
        <begin position="250"/>
        <end position="275"/>
    </location>
</feature>
<sequence length="341" mass="34815">MPAGSYQTAIRRNTPGGPVLALAVQNLVSPPVLFFGMGLGASLGRSDLSVPEAIARFLSLYLLISIGFRGGAEVAHQGLTLTLAATIAAGIALSGGLPFVAYAFLRKIAGLDHVNAAAVAGHYGSISAVTFVAVTGALTQLALPFDGYMIAVAAAMEAPAIFSALFIARTGRGRTDGEMPKDFLREIALNGSIVALLGAFAVGCITGERGVTSLKPFLLDAFAGFLCIFLLDMGLIAGRGLRDGWRSLSVPVAAFAWVMPLVGAALAAALAWLIGLRAGSTAVLMTLGASASYIAVPAAMRLALPAANPAIALTLSLGLTFPFNLTVGIPLYIAAAQMIAE</sequence>
<organism evidence="2 3">
    <name type="scientific">Bradyrhizobium betae</name>
    <dbReference type="NCBI Taxonomy" id="244734"/>
    <lineage>
        <taxon>Bacteria</taxon>
        <taxon>Pseudomonadati</taxon>
        <taxon>Pseudomonadota</taxon>
        <taxon>Alphaproteobacteria</taxon>
        <taxon>Hyphomicrobiales</taxon>
        <taxon>Nitrobacteraceae</taxon>
        <taxon>Bradyrhizobium</taxon>
    </lineage>
</organism>
<feature type="transmembrane region" description="Helical" evidence="1">
    <location>
        <begin position="78"/>
        <end position="105"/>
    </location>
</feature>
<accession>A0A5P6PBK6</accession>
<feature type="transmembrane region" description="Helical" evidence="1">
    <location>
        <begin position="187"/>
        <end position="205"/>
    </location>
</feature>
<dbReference type="AlphaFoldDB" id="A0A5P6PBK6"/>
<feature type="transmembrane region" description="Helical" evidence="1">
    <location>
        <begin position="217"/>
        <end position="238"/>
    </location>
</feature>
<evidence type="ECO:0000313" key="2">
    <source>
        <dbReference type="EMBL" id="QFI75672.1"/>
    </source>
</evidence>
<evidence type="ECO:0000313" key="3">
    <source>
        <dbReference type="Proteomes" id="UP000325641"/>
    </source>
</evidence>
<dbReference type="InterPro" id="IPR010293">
    <property type="entry name" value="Sbt_1"/>
</dbReference>
<protein>
    <submittedName>
        <fullName evidence="2">Sodium-dependent bicarbonate transport family permease</fullName>
    </submittedName>
</protein>
<gene>
    <name evidence="2" type="ORF">F8237_26700</name>
</gene>
<feature type="transmembrane region" description="Helical" evidence="1">
    <location>
        <begin position="117"/>
        <end position="142"/>
    </location>
</feature>
<dbReference type="KEGG" id="bbet:F8237_26700"/>